<feature type="region of interest" description="Disordered" evidence="1">
    <location>
        <begin position="60"/>
        <end position="135"/>
    </location>
</feature>
<feature type="compositionally biased region" description="Basic and acidic residues" evidence="1">
    <location>
        <begin position="124"/>
        <end position="135"/>
    </location>
</feature>
<evidence type="ECO:0000313" key="3">
    <source>
        <dbReference type="Proteomes" id="UP000429523"/>
    </source>
</evidence>
<name>A0A6A3E1S7_9STRA</name>
<evidence type="ECO:0000256" key="1">
    <source>
        <dbReference type="SAM" id="MobiDB-lite"/>
    </source>
</evidence>
<gene>
    <name evidence="2" type="ORF">PF009_g25017</name>
</gene>
<comment type="caution">
    <text evidence="2">The sequence shown here is derived from an EMBL/GenBank/DDBJ whole genome shotgun (WGS) entry which is preliminary data.</text>
</comment>
<proteinExistence type="predicted"/>
<dbReference type="AlphaFoldDB" id="A0A6A3E1S7"/>
<feature type="region of interest" description="Disordered" evidence="1">
    <location>
        <begin position="1"/>
        <end position="37"/>
    </location>
</feature>
<protein>
    <submittedName>
        <fullName evidence="2">Uncharacterized protein</fullName>
    </submittedName>
</protein>
<reference evidence="2 3" key="1">
    <citation type="submission" date="2018-08" db="EMBL/GenBank/DDBJ databases">
        <title>Genomic investigation of the strawberry pathogen Phytophthora fragariae indicates pathogenicity is determined by transcriptional variation in three key races.</title>
        <authorList>
            <person name="Adams T.M."/>
            <person name="Armitage A.D."/>
            <person name="Sobczyk M.K."/>
            <person name="Bates H.J."/>
            <person name="Dunwell J.M."/>
            <person name="Nellist C.F."/>
            <person name="Harrison R.J."/>
        </authorList>
    </citation>
    <scope>NUCLEOTIDE SEQUENCE [LARGE SCALE GENOMIC DNA]</scope>
    <source>
        <strain evidence="2 3">NOV-9</strain>
    </source>
</reference>
<accession>A0A6A3E1S7</accession>
<sequence length="135" mass="14468">MTSSRPSSAPSDSFNLSLSKNRGQVTSAWKRCSQHQREPVIMVRLVHSAVQWSARCILGSSSEDENVPPNVQRGGAQAPAESAKSSSPGSTSSTGTTTPPWMSPQHGLRVPKEVSNPPPYEGLDGWRHGDHAAHD</sequence>
<feature type="compositionally biased region" description="Low complexity" evidence="1">
    <location>
        <begin position="85"/>
        <end position="100"/>
    </location>
</feature>
<dbReference type="EMBL" id="QXGF01002420">
    <property type="protein sequence ID" value="KAE8924760.1"/>
    <property type="molecule type" value="Genomic_DNA"/>
</dbReference>
<feature type="compositionally biased region" description="Low complexity" evidence="1">
    <location>
        <begin position="1"/>
        <end position="13"/>
    </location>
</feature>
<dbReference type="Proteomes" id="UP000429523">
    <property type="component" value="Unassembled WGS sequence"/>
</dbReference>
<feature type="compositionally biased region" description="Polar residues" evidence="1">
    <location>
        <begin position="14"/>
        <end position="27"/>
    </location>
</feature>
<organism evidence="2 3">
    <name type="scientific">Phytophthora fragariae</name>
    <dbReference type="NCBI Taxonomy" id="53985"/>
    <lineage>
        <taxon>Eukaryota</taxon>
        <taxon>Sar</taxon>
        <taxon>Stramenopiles</taxon>
        <taxon>Oomycota</taxon>
        <taxon>Peronosporomycetes</taxon>
        <taxon>Peronosporales</taxon>
        <taxon>Peronosporaceae</taxon>
        <taxon>Phytophthora</taxon>
    </lineage>
</organism>
<evidence type="ECO:0000313" key="2">
    <source>
        <dbReference type="EMBL" id="KAE8924760.1"/>
    </source>
</evidence>